<evidence type="ECO:0000256" key="2">
    <source>
        <dbReference type="ARBA" id="ARBA00022670"/>
    </source>
</evidence>
<dbReference type="PROSITE" id="PS51892">
    <property type="entry name" value="SUBTILASE"/>
    <property type="match status" value="1"/>
</dbReference>
<proteinExistence type="inferred from homology"/>
<dbReference type="PANTHER" id="PTHR43806:SF11">
    <property type="entry name" value="CEREVISIN-RELATED"/>
    <property type="match status" value="1"/>
</dbReference>
<dbReference type="Gene3D" id="3.40.50.200">
    <property type="entry name" value="Peptidase S8/S53 domain"/>
    <property type="match status" value="1"/>
</dbReference>
<dbReference type="GO" id="GO:0006508">
    <property type="term" value="P:proteolysis"/>
    <property type="evidence" value="ECO:0007669"/>
    <property type="project" value="UniProtKB-KW"/>
</dbReference>
<dbReference type="STRING" id="96773.Tchl_1572"/>
<comment type="caution">
    <text evidence="5">Lacks conserved residue(s) required for the propagation of feature annotation.</text>
</comment>
<accession>A0A1L6FC24</accession>
<keyword evidence="4" id="KW-0720">Serine protease</keyword>
<protein>
    <submittedName>
        <fullName evidence="8">Extracellular protease</fullName>
    </submittedName>
</protein>
<organism evidence="8 9">
    <name type="scientific">Thauera chlorobenzoica</name>
    <dbReference type="NCBI Taxonomy" id="96773"/>
    <lineage>
        <taxon>Bacteria</taxon>
        <taxon>Pseudomonadati</taxon>
        <taxon>Pseudomonadota</taxon>
        <taxon>Betaproteobacteria</taxon>
        <taxon>Rhodocyclales</taxon>
        <taxon>Zoogloeaceae</taxon>
        <taxon>Thauera</taxon>
    </lineage>
</organism>
<dbReference type="GO" id="GO:0004252">
    <property type="term" value="F:serine-type endopeptidase activity"/>
    <property type="evidence" value="ECO:0007669"/>
    <property type="project" value="InterPro"/>
</dbReference>
<evidence type="ECO:0000256" key="6">
    <source>
        <dbReference type="SAM" id="MobiDB-lite"/>
    </source>
</evidence>
<feature type="region of interest" description="Disordered" evidence="6">
    <location>
        <begin position="1"/>
        <end position="21"/>
    </location>
</feature>
<evidence type="ECO:0000259" key="7">
    <source>
        <dbReference type="Pfam" id="PF00082"/>
    </source>
</evidence>
<dbReference type="PANTHER" id="PTHR43806">
    <property type="entry name" value="PEPTIDASE S8"/>
    <property type="match status" value="1"/>
</dbReference>
<dbReference type="AlphaFoldDB" id="A0A1L6FC24"/>
<dbReference type="InterPro" id="IPR000209">
    <property type="entry name" value="Peptidase_S8/S53_dom"/>
</dbReference>
<evidence type="ECO:0000313" key="8">
    <source>
        <dbReference type="EMBL" id="APR04431.1"/>
    </source>
</evidence>
<dbReference type="EMBL" id="CP018839">
    <property type="protein sequence ID" value="APR04431.1"/>
    <property type="molecule type" value="Genomic_DNA"/>
</dbReference>
<name>A0A1L6FC24_9RHOO</name>
<dbReference type="KEGG" id="tcl:Tchl_1572"/>
<feature type="domain" description="Peptidase S8/S53" evidence="7">
    <location>
        <begin position="24"/>
        <end position="149"/>
    </location>
</feature>
<keyword evidence="3" id="KW-0378">Hydrolase</keyword>
<dbReference type="SUPFAM" id="SSF52743">
    <property type="entry name" value="Subtilisin-like"/>
    <property type="match status" value="1"/>
</dbReference>
<keyword evidence="2 8" id="KW-0645">Protease</keyword>
<comment type="similarity">
    <text evidence="1 5">Belongs to the peptidase S8 family.</text>
</comment>
<gene>
    <name evidence="8" type="ORF">Tchl_1572</name>
</gene>
<evidence type="ECO:0000256" key="3">
    <source>
        <dbReference type="ARBA" id="ARBA00022801"/>
    </source>
</evidence>
<dbReference type="InterPro" id="IPR036852">
    <property type="entry name" value="Peptidase_S8/S53_dom_sf"/>
</dbReference>
<sequence>MEAMRSEPLPPRPEDEGNAAAGGGDAVRVGLVDSGHAPALAARVVSAAAFVIGEDGVRCEAAGPDRLGHGSRLAEIIAACAPRAQLCVAQVFHARLATTAAQVAAAIDWLVAQRVALINLSLGLRAPRPVLAEACARARAAGVLLCAAAPARGEPVYPAAFPGVLRMTGDARCARMEISALGTRYADFGAHVRPLDGSLAGGGASVGCAHLSGHIARYLDDCRAAGRTADEEDVRRWLCAQARYHGPERRSSQET</sequence>
<reference evidence="8 9" key="1">
    <citation type="submission" date="2016-12" db="EMBL/GenBank/DDBJ databases">
        <title>Complete genome sequence of Thauera chlorobenzoica, a Betaproteobacterium degrading haloaromatics anaerobically to CO2 and halides.</title>
        <authorList>
            <person name="Goris T."/>
            <person name="Mergelsberg M."/>
            <person name="Boll M."/>
        </authorList>
    </citation>
    <scope>NUCLEOTIDE SEQUENCE [LARGE SCALE GENOMIC DNA]</scope>
    <source>
        <strain evidence="8 9">3CB1</strain>
    </source>
</reference>
<evidence type="ECO:0000256" key="5">
    <source>
        <dbReference type="PROSITE-ProRule" id="PRU01240"/>
    </source>
</evidence>
<keyword evidence="9" id="KW-1185">Reference proteome</keyword>
<evidence type="ECO:0000313" key="9">
    <source>
        <dbReference type="Proteomes" id="UP000185739"/>
    </source>
</evidence>
<dbReference type="InterPro" id="IPR050131">
    <property type="entry name" value="Peptidase_S8_subtilisin-like"/>
</dbReference>
<dbReference type="Pfam" id="PF00082">
    <property type="entry name" value="Peptidase_S8"/>
    <property type="match status" value="1"/>
</dbReference>
<evidence type="ECO:0000256" key="1">
    <source>
        <dbReference type="ARBA" id="ARBA00011073"/>
    </source>
</evidence>
<dbReference type="Proteomes" id="UP000185739">
    <property type="component" value="Chromosome"/>
</dbReference>
<evidence type="ECO:0000256" key="4">
    <source>
        <dbReference type="ARBA" id="ARBA00022825"/>
    </source>
</evidence>